<reference evidence="2 3" key="1">
    <citation type="submission" date="2013-07" db="EMBL/GenBank/DDBJ databases">
        <title>The Genome Sequence of Cryptococcus heveanensis BCC8398.</title>
        <authorList>
            <consortium name="The Broad Institute Genome Sequencing Platform"/>
            <person name="Cuomo C."/>
            <person name="Litvintseva A."/>
            <person name="Chen Y."/>
            <person name="Heitman J."/>
            <person name="Sun S."/>
            <person name="Springer D."/>
            <person name="Dromer F."/>
            <person name="Young S.K."/>
            <person name="Zeng Q."/>
            <person name="Gargeya S."/>
            <person name="Fitzgerald M."/>
            <person name="Abouelleil A."/>
            <person name="Alvarado L."/>
            <person name="Berlin A.M."/>
            <person name="Chapman S.B."/>
            <person name="Dewar J."/>
            <person name="Goldberg J."/>
            <person name="Griggs A."/>
            <person name="Gujja S."/>
            <person name="Hansen M."/>
            <person name="Howarth C."/>
            <person name="Imamovic A."/>
            <person name="Larimer J."/>
            <person name="McCowan C."/>
            <person name="Murphy C."/>
            <person name="Pearson M."/>
            <person name="Priest M."/>
            <person name="Roberts A."/>
            <person name="Saif S."/>
            <person name="Shea T."/>
            <person name="Sykes S."/>
            <person name="Wortman J."/>
            <person name="Nusbaum C."/>
            <person name="Birren B."/>
        </authorList>
    </citation>
    <scope>NUCLEOTIDE SEQUENCE [LARGE SCALE GENOMIC DNA]</scope>
    <source>
        <strain evidence="2 3">BCC8398</strain>
    </source>
</reference>
<protein>
    <submittedName>
        <fullName evidence="2">Uncharacterized protein</fullName>
    </submittedName>
</protein>
<feature type="region of interest" description="Disordered" evidence="1">
    <location>
        <begin position="305"/>
        <end position="384"/>
    </location>
</feature>
<evidence type="ECO:0000313" key="2">
    <source>
        <dbReference type="EMBL" id="OCF36308.1"/>
    </source>
</evidence>
<organism evidence="2 3">
    <name type="scientific">Kwoniella heveanensis BCC8398</name>
    <dbReference type="NCBI Taxonomy" id="1296120"/>
    <lineage>
        <taxon>Eukaryota</taxon>
        <taxon>Fungi</taxon>
        <taxon>Dikarya</taxon>
        <taxon>Basidiomycota</taxon>
        <taxon>Agaricomycotina</taxon>
        <taxon>Tremellomycetes</taxon>
        <taxon>Tremellales</taxon>
        <taxon>Cryptococcaceae</taxon>
        <taxon>Kwoniella</taxon>
    </lineage>
</organism>
<accession>A0A1B9GZ47</accession>
<feature type="compositionally biased region" description="Basic and acidic residues" evidence="1">
    <location>
        <begin position="121"/>
        <end position="136"/>
    </location>
</feature>
<keyword evidence="3" id="KW-1185">Reference proteome</keyword>
<proteinExistence type="predicted"/>
<feature type="compositionally biased region" description="Basic and acidic residues" evidence="1">
    <location>
        <begin position="143"/>
        <end position="163"/>
    </location>
</feature>
<dbReference type="Proteomes" id="UP000092666">
    <property type="component" value="Unassembled WGS sequence"/>
</dbReference>
<reference evidence="3" key="2">
    <citation type="submission" date="2013-12" db="EMBL/GenBank/DDBJ databases">
        <title>Evolution of pathogenesis and genome organization in the Tremellales.</title>
        <authorList>
            <person name="Cuomo C."/>
            <person name="Litvintseva A."/>
            <person name="Heitman J."/>
            <person name="Chen Y."/>
            <person name="Sun S."/>
            <person name="Springer D."/>
            <person name="Dromer F."/>
            <person name="Young S."/>
            <person name="Zeng Q."/>
            <person name="Chapman S."/>
            <person name="Gujja S."/>
            <person name="Saif S."/>
            <person name="Birren B."/>
        </authorList>
    </citation>
    <scope>NUCLEOTIDE SEQUENCE [LARGE SCALE GENOMIC DNA]</scope>
    <source>
        <strain evidence="3">BCC8398</strain>
    </source>
</reference>
<gene>
    <name evidence="2" type="ORF">I316_02183</name>
</gene>
<feature type="region of interest" description="Disordered" evidence="1">
    <location>
        <begin position="102"/>
        <end position="189"/>
    </location>
</feature>
<evidence type="ECO:0000256" key="1">
    <source>
        <dbReference type="SAM" id="MobiDB-lite"/>
    </source>
</evidence>
<evidence type="ECO:0000313" key="3">
    <source>
        <dbReference type="Proteomes" id="UP000092666"/>
    </source>
</evidence>
<name>A0A1B9GZ47_9TREE</name>
<feature type="region of interest" description="Disordered" evidence="1">
    <location>
        <begin position="1"/>
        <end position="20"/>
    </location>
</feature>
<sequence>MKPRGQNDYLPTDREAHGQTEGATFTLVQRSGQTIECSTKPYIPDWQIERTARARREAGLLELEDRLQPTEADTSRLLSIFQMMEQGDQYIVDRKNNLVVERGDRHDESNPPQYDSGGIQEHSDSEQEDHGTEHYDSSPMHPAHSDLGIDRDQQQHRASDRLPLDPGNFGHAPQADGQPQHYTPFIPSFGNAEYPLPSAEDYLTDPTVEAYLQPEMRSDFAAMQPSFEHSGPPLLQFEQSASYYQPDAETLPYCTSMHETHQRTYTHGFAATGASLDWSHHSFQGEELLSVPIASPSEWSDQWNDHAGVQSSWEPDTYALSPHSEVRSPRVSPSRRSPTRGTHLRPSDAWAPYPAPNAQRSRQANSARAGYAQHEASSDASLRVPSQYSYGFVPGRYVPPSDYPPASDP</sequence>
<dbReference type="AlphaFoldDB" id="A0A1B9GZ47"/>
<dbReference type="EMBL" id="KI669496">
    <property type="protein sequence ID" value="OCF36308.1"/>
    <property type="molecule type" value="Genomic_DNA"/>
</dbReference>
<feature type="compositionally biased region" description="Low complexity" evidence="1">
    <location>
        <begin position="357"/>
        <end position="369"/>
    </location>
</feature>